<name>A0A0V0TU78_9BILA</name>
<reference evidence="1 2" key="1">
    <citation type="submission" date="2015-01" db="EMBL/GenBank/DDBJ databases">
        <title>Evolution of Trichinella species and genotypes.</title>
        <authorList>
            <person name="Korhonen P.K."/>
            <person name="Edoardo P."/>
            <person name="Giuseppe L.R."/>
            <person name="Gasser R.B."/>
        </authorList>
    </citation>
    <scope>NUCLEOTIDE SEQUENCE [LARGE SCALE GENOMIC DNA]</scope>
    <source>
        <strain evidence="1">ISS417</strain>
    </source>
</reference>
<evidence type="ECO:0000313" key="2">
    <source>
        <dbReference type="Proteomes" id="UP000055048"/>
    </source>
</evidence>
<dbReference type="AlphaFoldDB" id="A0A0V0TU78"/>
<accession>A0A0V0TU78</accession>
<organism evidence="1 2">
    <name type="scientific">Trichinella murrelli</name>
    <dbReference type="NCBI Taxonomy" id="144512"/>
    <lineage>
        <taxon>Eukaryota</taxon>
        <taxon>Metazoa</taxon>
        <taxon>Ecdysozoa</taxon>
        <taxon>Nematoda</taxon>
        <taxon>Enoplea</taxon>
        <taxon>Dorylaimia</taxon>
        <taxon>Trichinellida</taxon>
        <taxon>Trichinellidae</taxon>
        <taxon>Trichinella</taxon>
    </lineage>
</organism>
<keyword evidence="2" id="KW-1185">Reference proteome</keyword>
<comment type="caution">
    <text evidence="1">The sequence shown here is derived from an EMBL/GenBank/DDBJ whole genome shotgun (WGS) entry which is preliminary data.</text>
</comment>
<dbReference type="Proteomes" id="UP000055048">
    <property type="component" value="Unassembled WGS sequence"/>
</dbReference>
<proteinExistence type="predicted"/>
<protein>
    <submittedName>
        <fullName evidence="1">Uncharacterized protein</fullName>
    </submittedName>
</protein>
<dbReference type="EMBL" id="JYDJ01000140">
    <property type="protein sequence ID" value="KRX42586.1"/>
    <property type="molecule type" value="Genomic_DNA"/>
</dbReference>
<gene>
    <name evidence="1" type="ORF">T05_12897</name>
</gene>
<evidence type="ECO:0000313" key="1">
    <source>
        <dbReference type="EMBL" id="KRX42586.1"/>
    </source>
</evidence>
<sequence length="101" mass="11843">MPDPYQKDQALPVGCPALFRAWYFFIRSECTTSVRRLRSWISSQLIRFQPQYLHYLVWLLLIQVELPSFWNGQSDNIIQTGVHSSRFATDAHSHENDSEIS</sequence>